<dbReference type="InterPro" id="IPR052895">
    <property type="entry name" value="HetReg/Transcr_Mod"/>
</dbReference>
<dbReference type="PANTHER" id="PTHR24148">
    <property type="entry name" value="ANKYRIN REPEAT DOMAIN-CONTAINING PROTEIN 39 HOMOLOG-RELATED"/>
    <property type="match status" value="1"/>
</dbReference>
<dbReference type="EMBL" id="NAJQ01000797">
    <property type="protein sequence ID" value="TKA64802.1"/>
    <property type="molecule type" value="Genomic_DNA"/>
</dbReference>
<protein>
    <recommendedName>
        <fullName evidence="3">Heterokaryon incompatibility domain-containing protein</fullName>
    </recommendedName>
</protein>
<comment type="caution">
    <text evidence="1">The sequence shown here is derived from an EMBL/GenBank/DDBJ whole genome shotgun (WGS) entry which is preliminary data.</text>
</comment>
<evidence type="ECO:0008006" key="3">
    <source>
        <dbReference type="Google" id="ProtNLM"/>
    </source>
</evidence>
<proteinExistence type="predicted"/>
<reference evidence="1 2" key="1">
    <citation type="submission" date="2017-03" db="EMBL/GenBank/DDBJ databases">
        <title>Genomes of endolithic fungi from Antarctica.</title>
        <authorList>
            <person name="Coleine C."/>
            <person name="Masonjones S."/>
            <person name="Stajich J.E."/>
        </authorList>
    </citation>
    <scope>NUCLEOTIDE SEQUENCE [LARGE SCALE GENOMIC DNA]</scope>
    <source>
        <strain evidence="1 2">CCFEE 5184</strain>
    </source>
</reference>
<keyword evidence="2" id="KW-1185">Reference proteome</keyword>
<dbReference type="OrthoDB" id="3548654at2759"/>
<evidence type="ECO:0000313" key="2">
    <source>
        <dbReference type="Proteomes" id="UP000309340"/>
    </source>
</evidence>
<dbReference type="Proteomes" id="UP000309340">
    <property type="component" value="Unassembled WGS sequence"/>
</dbReference>
<dbReference type="STRING" id="329884.A0A4U0WNE5"/>
<accession>A0A4U0WNE5</accession>
<organism evidence="1 2">
    <name type="scientific">Friedmanniomyces simplex</name>
    <dbReference type="NCBI Taxonomy" id="329884"/>
    <lineage>
        <taxon>Eukaryota</taxon>
        <taxon>Fungi</taxon>
        <taxon>Dikarya</taxon>
        <taxon>Ascomycota</taxon>
        <taxon>Pezizomycotina</taxon>
        <taxon>Dothideomycetes</taxon>
        <taxon>Dothideomycetidae</taxon>
        <taxon>Mycosphaerellales</taxon>
        <taxon>Teratosphaeriaceae</taxon>
        <taxon>Friedmanniomyces</taxon>
    </lineage>
</organism>
<evidence type="ECO:0000313" key="1">
    <source>
        <dbReference type="EMBL" id="TKA64802.1"/>
    </source>
</evidence>
<dbReference type="PANTHER" id="PTHR24148:SF64">
    <property type="entry name" value="HETEROKARYON INCOMPATIBILITY DOMAIN-CONTAINING PROTEIN"/>
    <property type="match status" value="1"/>
</dbReference>
<gene>
    <name evidence="1" type="ORF">B0A55_10109</name>
</gene>
<name>A0A4U0WNE5_9PEZI</name>
<dbReference type="Pfam" id="PF26639">
    <property type="entry name" value="Het-6_barrel"/>
    <property type="match status" value="1"/>
</dbReference>
<dbReference type="AlphaFoldDB" id="A0A4U0WNE5"/>
<sequence length="304" mass="34014">MSSGLSLLSQVDDESLRKQKDLPSWCPDYSVSEFHPPLGDMLVDWYDALPSRRKFCSADVDTQTLILEGLYVENITRLGPSVHKISVQELLEFCLTLHITYHNGQDRTEAVWRTSIADHFSNACPAPTEMTATCFTDWLLYSVANCIHGNNDGQDLPPYEEWSEWSCFDELHESSPTAAKNVPSTAVLAAYTERMRTMLVTSKGSAPEARQLQGGHDFYGSAVLWAGNRTLFVTASGSIGLAPPSSKDGDQVWFVSGAKVPFILRPVEDGRHYRLIGEAYVHGYMHGEVLEEMQDRGFQEIMLR</sequence>